<feature type="region of interest" description="Disordered" evidence="1">
    <location>
        <begin position="163"/>
        <end position="321"/>
    </location>
</feature>
<sequence length="1282" mass="145631">MNRENNSSDIDNDITCNISSPSLVGLSIRSVNDKENPDFQDGKPQLTASQTSLSVFNNNNNNSAISESIIKEKEEDADYTTVADLNKEGALLTDDNEVDVNQLIRNSSATNDIDNLQRVLKLKQKRMKNNRGVNHHNDIYGETHSNDISPIVSNQSLLITSTDPINDTIMPSNKSATSGDNGETNEKVRNSYGEDIVIKSDRPHLARGDSYQNTVKGSSKERISNSNNGSSTGVGTATTTTNTAAITSDQGRSGRSKYIGKEYLRSLSRSMSRGPSESRADSSNNQSSSAEDDIIINNNNDDNRSDPMMHSTNNYSISRNDLETATSNIIHEEKEEEEEGALMNDQEDLDHPHSLSYDDYVGDDEHEEGEKEEKQVNLNSKLQLPLLNSDRNIGDAKRTAKLDHSFNNVLEELYDFMNLSSDDEKKEGGQNLKEDGQTKEDGEKDSEKIDIISENNKEFSEKEILLDQNLPTSSESNKDEMGKIGEVTIAVGINDVPDKCEKEVFVYNKAYTPEKEKELTDEKNKKMEEQLEQQLFGSQEKERDYLEPKEVESEGEDTEKKEIEETQSKEVEHDRMGIEKVHFGEAESEEKGFGNVEVTKTDVTTKEQFEKKEPEEVEIVEETPKEVEIEEEEPKKVEIEGEEVKSVEVEKGKPMEVEVEKEELREANIEDEEPKEVEIEEEEPKEVELEEEEPKEVELEEENPKKVELEEENPKKVEEEKPKEVELEEENPKKVEIEEEEPKEVELEEEEPKEVEIEDEKLKKVIIENEQFEKEKPQELEIKRDELETEKPKTITCKETEVENEAIGANEATKEEVQEIMKVLTDNEDEMVIKHENEKDAIEGIHDQELKEVSNAVKDQELKEVSNAVKDQEEKQPYANSVTLTVGADKDFGICNDKKIELQADGSTRKNETKEENIKTFKDAGDLEGDKEEPKTESDQSLEILDALEESEDKLQKDANESLQILEGNEGELNSQTNDSIEILEDIDSENEEKHENVEINDANEQEERNSLESDAYSANQTSYHILIPCNENDKGLSYSSDEEVMVNITDKEETGTKLGEQENENERELGIEGESGNYFNNEKPQKHIEHDELGDIVVATDQNDDSVPIADKLNDDIDDLLNELEFIDDSEASKLLNDFDTMRYNDEKSLSFVKDKNLRNTKNIEPDTKASAVTSSKVSHSEISDYLSKQPVYIYTSLAGGGFHMPSRTNRLAQILTANRIPFTYRDLGTDEEAKKVWKRYSRGRMLPGVVRGKDDIIGNWEEIEDANEEYRLRELIYETL</sequence>
<dbReference type="Gene3D" id="3.40.30.10">
    <property type="entry name" value="Glutaredoxin"/>
    <property type="match status" value="1"/>
</dbReference>
<dbReference type="SUPFAM" id="SSF52833">
    <property type="entry name" value="Thioredoxin-like"/>
    <property type="match status" value="1"/>
</dbReference>
<keyword evidence="3" id="KW-1185">Reference proteome</keyword>
<feature type="region of interest" description="Disordered" evidence="1">
    <location>
        <begin position="902"/>
        <end position="1010"/>
    </location>
</feature>
<evidence type="ECO:0000256" key="1">
    <source>
        <dbReference type="SAM" id="MobiDB-lite"/>
    </source>
</evidence>
<feature type="compositionally biased region" description="Basic and acidic residues" evidence="1">
    <location>
        <begin position="196"/>
        <end position="207"/>
    </location>
</feature>
<feature type="compositionally biased region" description="Low complexity" evidence="1">
    <location>
        <begin position="281"/>
        <end position="300"/>
    </location>
</feature>
<feature type="compositionally biased region" description="Acidic residues" evidence="1">
    <location>
        <begin position="669"/>
        <end position="701"/>
    </location>
</feature>
<feature type="compositionally biased region" description="Basic and acidic residues" evidence="1">
    <location>
        <begin position="902"/>
        <end position="925"/>
    </location>
</feature>
<feature type="region of interest" description="Disordered" evidence="1">
    <location>
        <begin position="421"/>
        <end position="448"/>
    </location>
</feature>
<feature type="compositionally biased region" description="Polar residues" evidence="1">
    <location>
        <begin position="163"/>
        <end position="182"/>
    </location>
</feature>
<dbReference type="PROSITE" id="PS51354">
    <property type="entry name" value="GLUTAREDOXIN_2"/>
    <property type="match status" value="1"/>
</dbReference>
<evidence type="ECO:0000313" key="2">
    <source>
        <dbReference type="EMBL" id="SSD61707.1"/>
    </source>
</evidence>
<feature type="compositionally biased region" description="Basic and acidic residues" evidence="1">
    <location>
        <begin position="622"/>
        <end position="668"/>
    </location>
</feature>
<feature type="compositionally biased region" description="Basic and acidic residues" evidence="1">
    <location>
        <begin position="422"/>
        <end position="448"/>
    </location>
</feature>
<feature type="compositionally biased region" description="Basic and acidic residues" evidence="1">
    <location>
        <begin position="599"/>
        <end position="614"/>
    </location>
</feature>
<feature type="compositionally biased region" description="Basic and acidic residues" evidence="1">
    <location>
        <begin position="513"/>
        <end position="529"/>
    </location>
</feature>
<feature type="region of interest" description="Disordered" evidence="1">
    <location>
        <begin position="334"/>
        <end position="380"/>
    </location>
</feature>
<accession>A0A376BAR0</accession>
<organism evidence="2 3">
    <name type="scientific">Saccharomycodes ludwigii</name>
    <dbReference type="NCBI Taxonomy" id="36035"/>
    <lineage>
        <taxon>Eukaryota</taxon>
        <taxon>Fungi</taxon>
        <taxon>Dikarya</taxon>
        <taxon>Ascomycota</taxon>
        <taxon>Saccharomycotina</taxon>
        <taxon>Saccharomycetes</taxon>
        <taxon>Saccharomycodales</taxon>
        <taxon>Saccharomycodaceae</taxon>
        <taxon>Saccharomycodes</taxon>
    </lineage>
</organism>
<dbReference type="VEuPathDB" id="FungiDB:SCODWIG_03468"/>
<feature type="compositionally biased region" description="Low complexity" evidence="1">
    <location>
        <begin position="224"/>
        <end position="248"/>
    </location>
</feature>
<feature type="compositionally biased region" description="Basic and acidic residues" evidence="1">
    <location>
        <begin position="539"/>
        <end position="592"/>
    </location>
</feature>
<gene>
    <name evidence="2" type="ORF">SCODWIG_03468</name>
</gene>
<protein>
    <submittedName>
        <fullName evidence="2">Uncharacterized protein</fullName>
    </submittedName>
</protein>
<reference evidence="3" key="1">
    <citation type="submission" date="2018-06" db="EMBL/GenBank/DDBJ databases">
        <authorList>
            <person name="Guldener U."/>
        </authorList>
    </citation>
    <scope>NUCLEOTIDE SEQUENCE [LARGE SCALE GENOMIC DNA]</scope>
    <source>
        <strain evidence="3">UTAD17</strain>
    </source>
</reference>
<feature type="compositionally biased region" description="Acidic residues" evidence="1">
    <location>
        <begin position="982"/>
        <end position="991"/>
    </location>
</feature>
<feature type="compositionally biased region" description="Basic and acidic residues" evidence="1">
    <location>
        <begin position="702"/>
        <end position="736"/>
    </location>
</feature>
<dbReference type="Proteomes" id="UP000262825">
    <property type="component" value="Unassembled WGS sequence"/>
</dbReference>
<feature type="compositionally biased region" description="Polar residues" evidence="1">
    <location>
        <begin position="310"/>
        <end position="321"/>
    </location>
</feature>
<proteinExistence type="predicted"/>
<evidence type="ECO:0000313" key="3">
    <source>
        <dbReference type="Proteomes" id="UP000262825"/>
    </source>
</evidence>
<feature type="region of interest" description="Disordered" evidence="1">
    <location>
        <begin position="513"/>
        <end position="757"/>
    </location>
</feature>
<feature type="compositionally biased region" description="Acidic residues" evidence="1">
    <location>
        <begin position="334"/>
        <end position="348"/>
    </location>
</feature>
<dbReference type="InterPro" id="IPR036249">
    <property type="entry name" value="Thioredoxin-like_sf"/>
</dbReference>
<feature type="compositionally biased region" description="Acidic residues" evidence="1">
    <location>
        <begin position="737"/>
        <end position="757"/>
    </location>
</feature>
<dbReference type="EMBL" id="UFAJ01000846">
    <property type="protein sequence ID" value="SSD61707.1"/>
    <property type="molecule type" value="Genomic_DNA"/>
</dbReference>
<name>A0A376BAR0_9ASCO</name>